<evidence type="ECO:0000313" key="3">
    <source>
        <dbReference type="Proteomes" id="UP000821853"/>
    </source>
</evidence>
<dbReference type="PANTHER" id="PTHR11360:SF303">
    <property type="entry name" value="MAJOR FACILITATOR SUPERFAMILY (MFS) PROFILE DOMAIN-CONTAINING PROTEIN"/>
    <property type="match status" value="1"/>
</dbReference>
<feature type="transmembrane region" description="Helical" evidence="1">
    <location>
        <begin position="302"/>
        <end position="323"/>
    </location>
</feature>
<keyword evidence="1" id="KW-0812">Transmembrane</keyword>
<feature type="transmembrane region" description="Helical" evidence="1">
    <location>
        <begin position="233"/>
        <end position="250"/>
    </location>
</feature>
<proteinExistence type="predicted"/>
<name>A0A9J6GGE7_HAELO</name>
<accession>A0A9J6GGE7</accession>
<dbReference type="EMBL" id="JABSTR010000008">
    <property type="protein sequence ID" value="KAH9377526.1"/>
    <property type="molecule type" value="Genomic_DNA"/>
</dbReference>
<reference evidence="2 3" key="1">
    <citation type="journal article" date="2020" name="Cell">
        <title>Large-Scale Comparative Analyses of Tick Genomes Elucidate Their Genetic Diversity and Vector Capacities.</title>
        <authorList>
            <consortium name="Tick Genome and Microbiome Consortium (TIGMIC)"/>
            <person name="Jia N."/>
            <person name="Wang J."/>
            <person name="Shi W."/>
            <person name="Du L."/>
            <person name="Sun Y."/>
            <person name="Zhan W."/>
            <person name="Jiang J.F."/>
            <person name="Wang Q."/>
            <person name="Zhang B."/>
            <person name="Ji P."/>
            <person name="Bell-Sakyi L."/>
            <person name="Cui X.M."/>
            <person name="Yuan T.T."/>
            <person name="Jiang B.G."/>
            <person name="Yang W.F."/>
            <person name="Lam T.T."/>
            <person name="Chang Q.C."/>
            <person name="Ding S.J."/>
            <person name="Wang X.J."/>
            <person name="Zhu J.G."/>
            <person name="Ruan X.D."/>
            <person name="Zhao L."/>
            <person name="Wei J.T."/>
            <person name="Ye R.Z."/>
            <person name="Que T.C."/>
            <person name="Du C.H."/>
            <person name="Zhou Y.H."/>
            <person name="Cheng J.X."/>
            <person name="Dai P.F."/>
            <person name="Guo W.B."/>
            <person name="Han X.H."/>
            <person name="Huang E.J."/>
            <person name="Li L.F."/>
            <person name="Wei W."/>
            <person name="Gao Y.C."/>
            <person name="Liu J.Z."/>
            <person name="Shao H.Z."/>
            <person name="Wang X."/>
            <person name="Wang C.C."/>
            <person name="Yang T.C."/>
            <person name="Huo Q.B."/>
            <person name="Li W."/>
            <person name="Chen H.Y."/>
            <person name="Chen S.E."/>
            <person name="Zhou L.G."/>
            <person name="Ni X.B."/>
            <person name="Tian J.H."/>
            <person name="Sheng Y."/>
            <person name="Liu T."/>
            <person name="Pan Y.S."/>
            <person name="Xia L.Y."/>
            <person name="Li J."/>
            <person name="Zhao F."/>
            <person name="Cao W.C."/>
        </authorList>
    </citation>
    <scope>NUCLEOTIDE SEQUENCE [LARGE SCALE GENOMIC DNA]</scope>
    <source>
        <strain evidence="2">HaeL-2018</strain>
    </source>
</reference>
<feature type="transmembrane region" description="Helical" evidence="1">
    <location>
        <begin position="145"/>
        <end position="167"/>
    </location>
</feature>
<comment type="caution">
    <text evidence="2">The sequence shown here is derived from an EMBL/GenBank/DDBJ whole genome shotgun (WGS) entry which is preliminary data.</text>
</comment>
<protein>
    <recommendedName>
        <fullName evidence="4">Monocarboxylate transporter</fullName>
    </recommendedName>
</protein>
<feature type="transmembrane region" description="Helical" evidence="1">
    <location>
        <begin position="6"/>
        <end position="30"/>
    </location>
</feature>
<gene>
    <name evidence="2" type="ORF">HPB48_013037</name>
</gene>
<keyword evidence="3" id="KW-1185">Reference proteome</keyword>
<dbReference type="Proteomes" id="UP000821853">
    <property type="component" value="Unassembled WGS sequence"/>
</dbReference>
<dbReference type="AlphaFoldDB" id="A0A9J6GGE7"/>
<keyword evidence="1" id="KW-0472">Membrane</keyword>
<feature type="transmembrane region" description="Helical" evidence="1">
    <location>
        <begin position="210"/>
        <end position="227"/>
    </location>
</feature>
<dbReference type="GO" id="GO:0008028">
    <property type="term" value="F:monocarboxylic acid transmembrane transporter activity"/>
    <property type="evidence" value="ECO:0007669"/>
    <property type="project" value="TreeGrafter"/>
</dbReference>
<dbReference type="InterPro" id="IPR036259">
    <property type="entry name" value="MFS_trans_sf"/>
</dbReference>
<organism evidence="2 3">
    <name type="scientific">Haemaphysalis longicornis</name>
    <name type="common">Bush tick</name>
    <dbReference type="NCBI Taxonomy" id="44386"/>
    <lineage>
        <taxon>Eukaryota</taxon>
        <taxon>Metazoa</taxon>
        <taxon>Ecdysozoa</taxon>
        <taxon>Arthropoda</taxon>
        <taxon>Chelicerata</taxon>
        <taxon>Arachnida</taxon>
        <taxon>Acari</taxon>
        <taxon>Parasitiformes</taxon>
        <taxon>Ixodida</taxon>
        <taxon>Ixodoidea</taxon>
        <taxon>Ixodidae</taxon>
        <taxon>Haemaphysalinae</taxon>
        <taxon>Haemaphysalis</taxon>
    </lineage>
</organism>
<dbReference type="Gene3D" id="1.20.1250.20">
    <property type="entry name" value="MFS general substrate transporter like domains"/>
    <property type="match status" value="1"/>
</dbReference>
<feature type="transmembrane region" description="Helical" evidence="1">
    <location>
        <begin position="179"/>
        <end position="198"/>
    </location>
</feature>
<evidence type="ECO:0000256" key="1">
    <source>
        <dbReference type="SAM" id="Phobius"/>
    </source>
</evidence>
<keyword evidence="1" id="KW-1133">Transmembrane helix</keyword>
<feature type="transmembrane region" description="Helical" evidence="1">
    <location>
        <begin position="262"/>
        <end position="282"/>
    </location>
</feature>
<dbReference type="InterPro" id="IPR050327">
    <property type="entry name" value="Proton-linked_MCT"/>
</dbReference>
<sequence length="340" mass="37005">MCLLSAYAFKGTLLVLGGLLLHTIPLMLMLRHPRPLTFRACRGCCVHQQQENTTSQFECATIRKQVIHNAENTCFVQRREGWGKDTSGKLSHLAKATEYCSNTAPVPVVGEEQHDYPKDPSHQPAHETFHNVIAQAISLLKMPCFYVLLVAMAALEFNFPVLTSTIIDYSLDKGLPQNDATQVTSLISFGNLCGNMLIPAIADKVLRNRCRLAALACAISAVCFLAMPHLESIASVSVVIFVAGLQTGYLRTLKAVLLADYLGVENVALSWGFMGIAALPLLLSEPSIVGTFRDIGGSYDNLYRTCAAIDVLAALLLVAQACLDARKSKRFKMSGATESK</sequence>
<dbReference type="VEuPathDB" id="VectorBase:HLOH_044628"/>
<evidence type="ECO:0008006" key="4">
    <source>
        <dbReference type="Google" id="ProtNLM"/>
    </source>
</evidence>
<evidence type="ECO:0000313" key="2">
    <source>
        <dbReference type="EMBL" id="KAH9377526.1"/>
    </source>
</evidence>
<dbReference type="SUPFAM" id="SSF103473">
    <property type="entry name" value="MFS general substrate transporter"/>
    <property type="match status" value="1"/>
</dbReference>
<dbReference type="PANTHER" id="PTHR11360">
    <property type="entry name" value="MONOCARBOXYLATE TRANSPORTER"/>
    <property type="match status" value="1"/>
</dbReference>
<dbReference type="Pfam" id="PF07690">
    <property type="entry name" value="MFS_1"/>
    <property type="match status" value="1"/>
</dbReference>
<dbReference type="InterPro" id="IPR011701">
    <property type="entry name" value="MFS"/>
</dbReference>